<comment type="caution">
    <text evidence="4">Lacks conserved residue(s) required for the propagation of feature annotation.</text>
</comment>
<reference evidence="6 7" key="1">
    <citation type="submission" date="2023-07" db="EMBL/GenBank/DDBJ databases">
        <title>Bacillus lucianemedeirus sp. nov, a new species isolated from an immunobiological production facility.</title>
        <authorList>
            <person name="Costa L.V."/>
            <person name="Miranda R.V.S.L."/>
            <person name="Brandao M.L.L."/>
            <person name="Reis C.M.F."/>
            <person name="Frazao A.M."/>
            <person name="Cruz F.V."/>
            <person name="Baio P.V.P."/>
            <person name="Veras J.F.C."/>
            <person name="Ramos J.N."/>
            <person name="Vieira V."/>
        </authorList>
    </citation>
    <scope>NUCLEOTIDE SEQUENCE [LARGE SCALE GENOMIC DNA]</scope>
    <source>
        <strain evidence="6 7">B190/17</strain>
    </source>
</reference>
<evidence type="ECO:0000256" key="4">
    <source>
        <dbReference type="HAMAP-Rule" id="MF_00028"/>
    </source>
</evidence>
<organism evidence="6 7">
    <name type="scientific">Bacillus lumedeiriae</name>
    <dbReference type="NCBI Taxonomy" id="3058829"/>
    <lineage>
        <taxon>Bacteria</taxon>
        <taxon>Bacillati</taxon>
        <taxon>Bacillota</taxon>
        <taxon>Bacilli</taxon>
        <taxon>Bacillales</taxon>
        <taxon>Bacillaceae</taxon>
        <taxon>Bacillus</taxon>
    </lineage>
</organism>
<name>A0ABW8IBQ0_9BACI</name>
<evidence type="ECO:0000313" key="6">
    <source>
        <dbReference type="EMBL" id="MFK2826114.1"/>
    </source>
</evidence>
<comment type="similarity">
    <text evidence="4">Belongs to the CobB/CobQ family. CobQ subfamily.</text>
</comment>
<evidence type="ECO:0000256" key="1">
    <source>
        <dbReference type="ARBA" id="ARBA00004953"/>
    </source>
</evidence>
<dbReference type="InterPro" id="IPR002586">
    <property type="entry name" value="CobQ/CobB/MinD/ParA_Nub-bd_dom"/>
</dbReference>
<evidence type="ECO:0000256" key="3">
    <source>
        <dbReference type="ARBA" id="ARBA00022962"/>
    </source>
</evidence>
<proteinExistence type="inferred from homology"/>
<dbReference type="CDD" id="cd05389">
    <property type="entry name" value="CobQ_N"/>
    <property type="match status" value="1"/>
</dbReference>
<evidence type="ECO:0000313" key="7">
    <source>
        <dbReference type="Proteomes" id="UP001619911"/>
    </source>
</evidence>
<keyword evidence="7" id="KW-1185">Reference proteome</keyword>
<dbReference type="Pfam" id="PF01656">
    <property type="entry name" value="CbiA"/>
    <property type="match status" value="1"/>
</dbReference>
<dbReference type="InterPro" id="IPR027417">
    <property type="entry name" value="P-loop_NTPase"/>
</dbReference>
<comment type="function">
    <text evidence="4">Catalyzes amidations at positions B, D, E, and G on adenosylcobyrinic A,C-diamide. NH(2) groups are provided by glutamine, and one molecule of ATP is hydrogenolyzed for each amidation.</text>
</comment>
<dbReference type="Gene3D" id="3.40.50.300">
    <property type="entry name" value="P-loop containing nucleotide triphosphate hydrolases"/>
    <property type="match status" value="1"/>
</dbReference>
<accession>A0ABW8IBQ0</accession>
<comment type="pathway">
    <text evidence="1 4">Cofactor biosynthesis; adenosylcobalamin biosynthesis.</text>
</comment>
<feature type="domain" description="CobQ/CobB/MinD/ParA nucleotide binding" evidence="5">
    <location>
        <begin position="4"/>
        <end position="229"/>
    </location>
</feature>
<comment type="caution">
    <text evidence="6">The sequence shown here is derived from an EMBL/GenBank/DDBJ whole genome shotgun (WGS) entry which is preliminary data.</text>
</comment>
<sequence>MNGIMIQGTASDVGKSFIVTALCRLLVQKGFQPAPFKSQNVTNNSYVTGDGKEIGTAQVLQAEACKINVGPEMNPILLKPSGSGRSEVIWLGERIERISGFTYRKQYYEKAITVIKQSLERLSSKADFLVIEGAGSPVEMNLKKNEVVNMKVAELADVPVIMVADIRRGGVFASIVGTLELLDPYERARVKGIIINKFHGEPALFDEGKQWIEERTGIPVLAVLPYLADHQLEEEDALAGERKVEKEQKIMKDKEETYNQLADHLQKYLDWEQLLSIIGGHVKESSE</sequence>
<dbReference type="InterPro" id="IPR004459">
    <property type="entry name" value="CobQ_synth"/>
</dbReference>
<dbReference type="RefSeq" id="WP_404317057.1">
    <property type="nucleotide sequence ID" value="NZ_JAUIYO010000007.1"/>
</dbReference>
<dbReference type="NCBIfam" id="NF001989">
    <property type="entry name" value="PRK00784.1"/>
    <property type="match status" value="1"/>
</dbReference>
<dbReference type="HAMAP" id="MF_00028">
    <property type="entry name" value="CobQ"/>
    <property type="match status" value="1"/>
</dbReference>
<dbReference type="SUPFAM" id="SSF52540">
    <property type="entry name" value="P-loop containing nucleoside triphosphate hydrolases"/>
    <property type="match status" value="1"/>
</dbReference>
<dbReference type="EMBL" id="JAUIYO010000007">
    <property type="protein sequence ID" value="MFK2826114.1"/>
    <property type="molecule type" value="Genomic_DNA"/>
</dbReference>
<gene>
    <name evidence="4" type="primary">cobQ</name>
    <name evidence="6" type="ORF">QYG89_10605</name>
</gene>
<dbReference type="InterPro" id="IPR047045">
    <property type="entry name" value="CobQ_N"/>
</dbReference>
<keyword evidence="3 4" id="KW-0315">Glutamine amidotransferase</keyword>
<evidence type="ECO:0000256" key="2">
    <source>
        <dbReference type="ARBA" id="ARBA00022573"/>
    </source>
</evidence>
<evidence type="ECO:0000259" key="5">
    <source>
        <dbReference type="Pfam" id="PF01656"/>
    </source>
</evidence>
<dbReference type="PANTHER" id="PTHR21343">
    <property type="entry name" value="DETHIOBIOTIN SYNTHETASE"/>
    <property type="match status" value="1"/>
</dbReference>
<keyword evidence="2 4" id="KW-0169">Cobalamin biosynthesis</keyword>
<dbReference type="PANTHER" id="PTHR21343:SF1">
    <property type="entry name" value="COBYRIC ACID SYNTHASE"/>
    <property type="match status" value="1"/>
</dbReference>
<dbReference type="Proteomes" id="UP001619911">
    <property type="component" value="Unassembled WGS sequence"/>
</dbReference>
<protein>
    <recommendedName>
        <fullName evidence="4">Cobyric acid synthase</fullName>
    </recommendedName>
</protein>